<dbReference type="InterPro" id="IPR014756">
    <property type="entry name" value="Ig_E-set"/>
</dbReference>
<evidence type="ECO:0000256" key="2">
    <source>
        <dbReference type="SAM" id="Phobius"/>
    </source>
</evidence>
<dbReference type="Pfam" id="PF00174">
    <property type="entry name" value="Oxidored_molyb"/>
    <property type="match status" value="1"/>
</dbReference>
<dbReference type="Gene3D" id="2.60.40.650">
    <property type="match status" value="1"/>
</dbReference>
<evidence type="ECO:0000259" key="3">
    <source>
        <dbReference type="Pfam" id="PF00174"/>
    </source>
</evidence>
<protein>
    <submittedName>
        <fullName evidence="4">Oxidoreductase</fullName>
    </submittedName>
</protein>
<feature type="transmembrane region" description="Helical" evidence="2">
    <location>
        <begin position="174"/>
        <end position="196"/>
    </location>
</feature>
<dbReference type="GO" id="GO:0043546">
    <property type="term" value="F:molybdopterin cofactor binding"/>
    <property type="evidence" value="ECO:0007669"/>
    <property type="project" value="TreeGrafter"/>
</dbReference>
<dbReference type="RefSeq" id="WP_131581802.1">
    <property type="nucleotide sequence ID" value="NZ_SJZJ01000004.1"/>
</dbReference>
<feature type="region of interest" description="Disordered" evidence="1">
    <location>
        <begin position="144"/>
        <end position="163"/>
    </location>
</feature>
<keyword evidence="2" id="KW-0812">Transmembrane</keyword>
<dbReference type="PANTHER" id="PTHR19372">
    <property type="entry name" value="SULFITE REDUCTASE"/>
    <property type="match status" value="1"/>
</dbReference>
<evidence type="ECO:0000313" key="5">
    <source>
        <dbReference type="Proteomes" id="UP000295453"/>
    </source>
</evidence>
<name>A0A4V2NZT7_9ACTN</name>
<keyword evidence="2" id="KW-0472">Membrane</keyword>
<keyword evidence="5" id="KW-1185">Reference proteome</keyword>
<organism evidence="4 5">
    <name type="scientific">Nocardioides jejuensis</name>
    <dbReference type="NCBI Taxonomy" id="2502782"/>
    <lineage>
        <taxon>Bacteria</taxon>
        <taxon>Bacillati</taxon>
        <taxon>Actinomycetota</taxon>
        <taxon>Actinomycetes</taxon>
        <taxon>Propionibacteriales</taxon>
        <taxon>Nocardioidaceae</taxon>
        <taxon>Nocardioides</taxon>
    </lineage>
</organism>
<dbReference type="InterPro" id="IPR036374">
    <property type="entry name" value="OxRdtase_Mopterin-bd_sf"/>
</dbReference>
<dbReference type="GO" id="GO:0020037">
    <property type="term" value="F:heme binding"/>
    <property type="evidence" value="ECO:0007669"/>
    <property type="project" value="TreeGrafter"/>
</dbReference>
<dbReference type="InterPro" id="IPR000572">
    <property type="entry name" value="OxRdtase_Mopterin-bd_dom"/>
</dbReference>
<dbReference type="Gene3D" id="3.90.420.10">
    <property type="entry name" value="Oxidoreductase, molybdopterin-binding domain"/>
    <property type="match status" value="1"/>
</dbReference>
<gene>
    <name evidence="4" type="ORF">EPD65_03590</name>
</gene>
<reference evidence="4 5" key="1">
    <citation type="submission" date="2019-03" db="EMBL/GenBank/DDBJ databases">
        <authorList>
            <person name="Kim M.K.M."/>
        </authorList>
    </citation>
    <scope>NUCLEOTIDE SEQUENCE [LARGE SCALE GENOMIC DNA]</scope>
    <source>
        <strain evidence="4 5">18JY15-6</strain>
    </source>
</reference>
<feature type="transmembrane region" description="Helical" evidence="2">
    <location>
        <begin position="66"/>
        <end position="84"/>
    </location>
</feature>
<feature type="transmembrane region" description="Helical" evidence="2">
    <location>
        <begin position="6"/>
        <end position="26"/>
    </location>
</feature>
<dbReference type="EMBL" id="SJZJ01000004">
    <property type="protein sequence ID" value="TCJ30302.1"/>
    <property type="molecule type" value="Genomic_DNA"/>
</dbReference>
<dbReference type="PANTHER" id="PTHR19372:SF7">
    <property type="entry name" value="SULFITE OXIDASE, MITOCHONDRIAL"/>
    <property type="match status" value="1"/>
</dbReference>
<dbReference type="AlphaFoldDB" id="A0A4V2NZT7"/>
<dbReference type="SUPFAM" id="SSF56524">
    <property type="entry name" value="Oxidoreductase molybdopterin-binding domain"/>
    <property type="match status" value="1"/>
</dbReference>
<dbReference type="SUPFAM" id="SSF81296">
    <property type="entry name" value="E set domains"/>
    <property type="match status" value="1"/>
</dbReference>
<dbReference type="OrthoDB" id="9795587at2"/>
<dbReference type="GO" id="GO:0006790">
    <property type="term" value="P:sulfur compound metabolic process"/>
    <property type="evidence" value="ECO:0007669"/>
    <property type="project" value="TreeGrafter"/>
</dbReference>
<accession>A0A4V2NZT7</accession>
<dbReference type="Proteomes" id="UP000295453">
    <property type="component" value="Unassembled WGS sequence"/>
</dbReference>
<keyword evidence="2" id="KW-1133">Transmembrane helix</keyword>
<feature type="domain" description="Oxidoreductase molybdopterin-binding" evidence="3">
    <location>
        <begin position="248"/>
        <end position="394"/>
    </location>
</feature>
<feature type="transmembrane region" description="Helical" evidence="2">
    <location>
        <begin position="90"/>
        <end position="108"/>
    </location>
</feature>
<evidence type="ECO:0000313" key="4">
    <source>
        <dbReference type="EMBL" id="TCJ30302.1"/>
    </source>
</evidence>
<sequence length="527" mass="56708">MSRVRLSWGAAGLVAGLAGFGVSYGATQYLGRRLSPFDAVAELVISLTPGPVSHWFIQRVGTHDKAILGVIIALVTIVVLLSAGRLAARAWWAPLPAFGFLGAVAAVAALTREDSKIDDALPVALGVVTWVLALSWLTEPMHRERAAERAPEPSDGPADGPSRAALVDASRRTVLIRAGVITVIGAGTALLGPIVGHGRRRVEQARRLLNLPVSRPVVPKRVSVHVPGVTRWQTPNSDFYLIDTAFTKPAIDPDTWRLRIHGMVEREVVLTYQDLLDREITEDWITLNCVSNPVGGDLIGNAWWSGVRIAPLLKEAGVKAGADAVLQTSEDGWTCGTPLEALTDDRQAMIAFAMNGDPLPIEHGFPARVIVPGLYGYVSACKWVVDIEVTRFDRISAYWVDLGWAERAPLQMSSRIDVPRDGADLPRGPVRIGGVAWAQHTGISRVEYAVDGGPWLPAETGGAAVRPDGSPNRDTWVQWSATEHLADGDHVVRVRAIDVDGTVQTGVERDVAPAGATGWHARRFTVG</sequence>
<proteinExistence type="predicted"/>
<evidence type="ECO:0000256" key="1">
    <source>
        <dbReference type="SAM" id="MobiDB-lite"/>
    </source>
</evidence>
<comment type="caution">
    <text evidence="4">The sequence shown here is derived from an EMBL/GenBank/DDBJ whole genome shotgun (WGS) entry which is preliminary data.</text>
</comment>
<dbReference type="GO" id="GO:0008482">
    <property type="term" value="F:sulfite oxidase activity"/>
    <property type="evidence" value="ECO:0007669"/>
    <property type="project" value="TreeGrafter"/>
</dbReference>
<feature type="transmembrane region" description="Helical" evidence="2">
    <location>
        <begin position="120"/>
        <end position="138"/>
    </location>
</feature>